<dbReference type="RefSeq" id="WP_245784005.1">
    <property type="nucleotide sequence ID" value="NZ_FPBV01000018.1"/>
</dbReference>
<dbReference type="AlphaFoldDB" id="A0A1I7KRR2"/>
<protein>
    <submittedName>
        <fullName evidence="1">Inhibitor of sigma-G Gin</fullName>
    </submittedName>
</protein>
<sequence>MIGLDGKQAPQCIVCQQEKADGITVCGQFICTDCERAIVSTDVSDVRYKHYVDCMKRIWWRVCP</sequence>
<organism evidence="1 2">
    <name type="scientific">Alicyclobacillus macrosporangiidus</name>
    <dbReference type="NCBI Taxonomy" id="392015"/>
    <lineage>
        <taxon>Bacteria</taxon>
        <taxon>Bacillati</taxon>
        <taxon>Bacillota</taxon>
        <taxon>Bacilli</taxon>
        <taxon>Bacillales</taxon>
        <taxon>Alicyclobacillaceae</taxon>
        <taxon>Alicyclobacillus</taxon>
    </lineage>
</organism>
<gene>
    <name evidence="1" type="ORF">SAMN05421543_11861</name>
</gene>
<accession>A0A1I7KRR2</accession>
<reference evidence="2" key="1">
    <citation type="submission" date="2016-10" db="EMBL/GenBank/DDBJ databases">
        <authorList>
            <person name="Varghese N."/>
        </authorList>
    </citation>
    <scope>NUCLEOTIDE SEQUENCE [LARGE SCALE GENOMIC DNA]</scope>
    <source>
        <strain evidence="2">DSM 17980</strain>
    </source>
</reference>
<evidence type="ECO:0000313" key="1">
    <source>
        <dbReference type="EMBL" id="SFV00105.1"/>
    </source>
</evidence>
<name>A0A1I7KRR2_9BACL</name>
<evidence type="ECO:0000313" key="2">
    <source>
        <dbReference type="Proteomes" id="UP000183508"/>
    </source>
</evidence>
<proteinExistence type="predicted"/>
<dbReference type="InterPro" id="IPR019700">
    <property type="entry name" value="Sigma-G_inhibitor_Gin"/>
</dbReference>
<dbReference type="EMBL" id="FPBV01000018">
    <property type="protein sequence ID" value="SFV00105.1"/>
    <property type="molecule type" value="Genomic_DNA"/>
</dbReference>
<dbReference type="STRING" id="392015.SAMN05421543_11861"/>
<dbReference type="Proteomes" id="UP000183508">
    <property type="component" value="Unassembled WGS sequence"/>
</dbReference>
<keyword evidence="2" id="KW-1185">Reference proteome</keyword>
<dbReference type="Pfam" id="PF10764">
    <property type="entry name" value="Gin"/>
    <property type="match status" value="1"/>
</dbReference>